<dbReference type="InterPro" id="IPR029058">
    <property type="entry name" value="AB_hydrolase_fold"/>
</dbReference>
<keyword evidence="5" id="KW-1185">Reference proteome</keyword>
<reference evidence="4 5" key="1">
    <citation type="submission" date="2021-08" db="EMBL/GenBank/DDBJ databases">
        <authorList>
            <person name="Peeters C."/>
        </authorList>
    </citation>
    <scope>NUCLEOTIDE SEQUENCE [LARGE SCALE GENOMIC DNA]</scope>
    <source>
        <strain evidence="4 5">LMG 23994</strain>
    </source>
</reference>
<dbReference type="Proteomes" id="UP000701702">
    <property type="component" value="Unassembled WGS sequence"/>
</dbReference>
<evidence type="ECO:0000313" key="5">
    <source>
        <dbReference type="Proteomes" id="UP000701702"/>
    </source>
</evidence>
<dbReference type="InterPro" id="IPR050565">
    <property type="entry name" value="LYPA1-2/EST-like"/>
</dbReference>
<organism evidence="4 5">
    <name type="scientific">Cupriavidus pinatubonensis</name>
    <dbReference type="NCBI Taxonomy" id="248026"/>
    <lineage>
        <taxon>Bacteria</taxon>
        <taxon>Pseudomonadati</taxon>
        <taxon>Pseudomonadota</taxon>
        <taxon>Betaproteobacteria</taxon>
        <taxon>Burkholderiales</taxon>
        <taxon>Burkholderiaceae</taxon>
        <taxon>Cupriavidus</taxon>
    </lineage>
</organism>
<comment type="similarity">
    <text evidence="1">Belongs to the AB hydrolase superfamily. AB hydrolase 2 family.</text>
</comment>
<dbReference type="Pfam" id="PF02230">
    <property type="entry name" value="Abhydrolase_2"/>
    <property type="match status" value="1"/>
</dbReference>
<gene>
    <name evidence="4" type="ORF">LMG23994_00611</name>
</gene>
<evidence type="ECO:0000259" key="3">
    <source>
        <dbReference type="Pfam" id="PF02230"/>
    </source>
</evidence>
<dbReference type="SUPFAM" id="SSF53474">
    <property type="entry name" value="alpha/beta-Hydrolases"/>
    <property type="match status" value="1"/>
</dbReference>
<keyword evidence="2" id="KW-0378">Hydrolase</keyword>
<name>A0ABM8WBW2_9BURK</name>
<protein>
    <recommendedName>
        <fullName evidence="3">Phospholipase/carboxylesterase/thioesterase domain-containing protein</fullName>
    </recommendedName>
</protein>
<dbReference type="PANTHER" id="PTHR10655:SF17">
    <property type="entry name" value="LYSOPHOSPHOLIPASE-LIKE PROTEIN 1"/>
    <property type="match status" value="1"/>
</dbReference>
<evidence type="ECO:0000313" key="4">
    <source>
        <dbReference type="EMBL" id="CAG9164777.1"/>
    </source>
</evidence>
<comment type="caution">
    <text evidence="4">The sequence shown here is derived from an EMBL/GenBank/DDBJ whole genome shotgun (WGS) entry which is preliminary data.</text>
</comment>
<accession>A0ABM8WBW2</accession>
<evidence type="ECO:0000256" key="1">
    <source>
        <dbReference type="ARBA" id="ARBA00006499"/>
    </source>
</evidence>
<sequence length="219" mass="23908">MPELNPHLAAPLSVFGAPPRDAAMAAILVHGRGQSPALMKEMVADRCGRSDIAWFAPAAADGTWYPERFIEPLSRNEPQLSQALERLEVLSRELVTLGFPYESQVLIGFSQGACLCSEFVWRQDRRYGALIAFTGGLIGPPQMPRQVVPACLRKMPVLLSTCAQDPHVPLDSVQESARLFRTAGADVRLVVEPGCEHAIRDTELTFANIAMARCAPQAD</sequence>
<dbReference type="Gene3D" id="3.40.50.1820">
    <property type="entry name" value="alpha/beta hydrolase"/>
    <property type="match status" value="1"/>
</dbReference>
<feature type="domain" description="Phospholipase/carboxylesterase/thioesterase" evidence="3">
    <location>
        <begin position="20"/>
        <end position="207"/>
    </location>
</feature>
<dbReference type="EMBL" id="CAJZAF010000002">
    <property type="protein sequence ID" value="CAG9164777.1"/>
    <property type="molecule type" value="Genomic_DNA"/>
</dbReference>
<proteinExistence type="inferred from homology"/>
<evidence type="ECO:0000256" key="2">
    <source>
        <dbReference type="ARBA" id="ARBA00022801"/>
    </source>
</evidence>
<dbReference type="PANTHER" id="PTHR10655">
    <property type="entry name" value="LYSOPHOSPHOLIPASE-RELATED"/>
    <property type="match status" value="1"/>
</dbReference>
<dbReference type="InterPro" id="IPR003140">
    <property type="entry name" value="PLipase/COase/thioEstase"/>
</dbReference>
<dbReference type="RefSeq" id="WP_223999617.1">
    <property type="nucleotide sequence ID" value="NZ_CAJZAF010000002.1"/>
</dbReference>